<evidence type="ECO:0000313" key="3">
    <source>
        <dbReference type="EMBL" id="KAK6793938.1"/>
    </source>
</evidence>
<dbReference type="AlphaFoldDB" id="A0AAN8TSR1"/>
<dbReference type="PANTHER" id="PTHR31205:SF89">
    <property type="entry name" value="DUF569 DOMAIN-CONTAINING PROTEIN"/>
    <property type="match status" value="1"/>
</dbReference>
<dbReference type="InterPro" id="IPR008999">
    <property type="entry name" value="Actin-crosslinking"/>
</dbReference>
<feature type="domain" description="DUF569" evidence="1">
    <location>
        <begin position="1"/>
        <end position="60"/>
    </location>
</feature>
<protein>
    <submittedName>
        <fullName evidence="3">Uncharacterized protein</fullName>
    </submittedName>
</protein>
<dbReference type="Pfam" id="PF22932">
    <property type="entry name" value="Ubiq_DUF_assoc"/>
    <property type="match status" value="1"/>
</dbReference>
<reference evidence="3 4" key="1">
    <citation type="submission" date="2024-02" db="EMBL/GenBank/DDBJ databases">
        <title>de novo genome assembly of Solanum bulbocastanum strain 11H21.</title>
        <authorList>
            <person name="Hosaka A.J."/>
        </authorList>
    </citation>
    <scope>NUCLEOTIDE SEQUENCE [LARGE SCALE GENOMIC DNA]</scope>
    <source>
        <tissue evidence="3">Young leaves</tissue>
    </source>
</reference>
<keyword evidence="4" id="KW-1185">Reference proteome</keyword>
<proteinExistence type="predicted"/>
<feature type="domain" description="DUF569" evidence="2">
    <location>
        <begin position="72"/>
        <end position="149"/>
    </location>
</feature>
<evidence type="ECO:0000259" key="2">
    <source>
        <dbReference type="Pfam" id="PF22932"/>
    </source>
</evidence>
<gene>
    <name evidence="3" type="ORF">RDI58_007391</name>
</gene>
<dbReference type="Proteomes" id="UP001371456">
    <property type="component" value="Unassembled WGS sequence"/>
</dbReference>
<evidence type="ECO:0000259" key="1">
    <source>
        <dbReference type="Pfam" id="PF04601"/>
    </source>
</evidence>
<dbReference type="EMBL" id="JBANQN010000003">
    <property type="protein sequence ID" value="KAK6793938.1"/>
    <property type="molecule type" value="Genomic_DNA"/>
</dbReference>
<evidence type="ECO:0000313" key="4">
    <source>
        <dbReference type="Proteomes" id="UP001371456"/>
    </source>
</evidence>
<dbReference type="InterPro" id="IPR007679">
    <property type="entry name" value="DUF569"/>
</dbReference>
<name>A0AAN8TSR1_SOLBU</name>
<dbReference type="InterPro" id="IPR054726">
    <property type="entry name" value="Ubiq_DUF569-assoc"/>
</dbReference>
<organism evidence="3 4">
    <name type="scientific">Solanum bulbocastanum</name>
    <name type="common">Wild potato</name>
    <dbReference type="NCBI Taxonomy" id="147425"/>
    <lineage>
        <taxon>Eukaryota</taxon>
        <taxon>Viridiplantae</taxon>
        <taxon>Streptophyta</taxon>
        <taxon>Embryophyta</taxon>
        <taxon>Tracheophyta</taxon>
        <taxon>Spermatophyta</taxon>
        <taxon>Magnoliopsida</taxon>
        <taxon>eudicotyledons</taxon>
        <taxon>Gunneridae</taxon>
        <taxon>Pentapetalae</taxon>
        <taxon>asterids</taxon>
        <taxon>lamiids</taxon>
        <taxon>Solanales</taxon>
        <taxon>Solanaceae</taxon>
        <taxon>Solanoideae</taxon>
        <taxon>Solaneae</taxon>
        <taxon>Solanum</taxon>
    </lineage>
</organism>
<accession>A0AAN8TSR1</accession>
<dbReference type="Pfam" id="PF04601">
    <property type="entry name" value="DUF569"/>
    <property type="match status" value="1"/>
</dbReference>
<comment type="caution">
    <text evidence="3">The sequence shown here is derived from an EMBL/GenBank/DDBJ whole genome shotgun (WGS) entry which is preliminary data.</text>
</comment>
<sequence>MELLYKAKYVTLKCHHGKFLHANSDEKTVFQHRDGSCKSAKWRIEFDEGMDNVIRLKIAMSRVDGSKSKSEGRLVYYYVADEKGNVNDTLEEPSFQFKEQGLKELTQKLEEETGLNNVTLCLRNKLDGKLYPLRLELPPNNATMHLIILPAPSKG</sequence>
<dbReference type="SUPFAM" id="SSF50405">
    <property type="entry name" value="Actin-crosslinking proteins"/>
    <property type="match status" value="1"/>
</dbReference>
<dbReference type="PANTHER" id="PTHR31205">
    <property type="entry name" value="ACTIN CROSS-LINKING PROTEIN (DUF569)"/>
    <property type="match status" value="1"/>
</dbReference>